<sequence>KRFKDTLKASLNAFNISHDTWERSSVDRERWRSAVHKGANTCETNRIAAAEDRRQARKNRANNPIAGATIPCPHCQRLFRVQIGLTSHLRTHKTSPPHPRMTRWSSSHPRTNYRTCWKKILILEFSF</sequence>
<dbReference type="OrthoDB" id="425014at2759"/>
<dbReference type="EMBL" id="KQ424356">
    <property type="protein sequence ID" value="KOF71125.1"/>
    <property type="molecule type" value="Genomic_DNA"/>
</dbReference>
<evidence type="ECO:0000259" key="2">
    <source>
        <dbReference type="PROSITE" id="PS50157"/>
    </source>
</evidence>
<dbReference type="InterPro" id="IPR013087">
    <property type="entry name" value="Znf_C2H2_type"/>
</dbReference>
<reference evidence="3" key="1">
    <citation type="submission" date="2015-07" db="EMBL/GenBank/DDBJ databases">
        <title>MeaNS - Measles Nucleotide Surveillance Program.</title>
        <authorList>
            <person name="Tran T."/>
            <person name="Druce J."/>
        </authorList>
    </citation>
    <scope>NUCLEOTIDE SEQUENCE</scope>
    <source>
        <strain evidence="3">UCB-OBI-ISO-001</strain>
        <tissue evidence="3">Gonad</tissue>
    </source>
</reference>
<dbReference type="PROSITE" id="PS50157">
    <property type="entry name" value="ZINC_FINGER_C2H2_2"/>
    <property type="match status" value="1"/>
</dbReference>
<dbReference type="AlphaFoldDB" id="A0A0L8G3J6"/>
<name>A0A0L8G3J6_OCTBM</name>
<gene>
    <name evidence="3" type="ORF">OCBIM_22001557mg</name>
</gene>
<dbReference type="GO" id="GO:0008270">
    <property type="term" value="F:zinc ion binding"/>
    <property type="evidence" value="ECO:0007669"/>
    <property type="project" value="UniProtKB-KW"/>
</dbReference>
<keyword evidence="1" id="KW-0862">Zinc</keyword>
<evidence type="ECO:0000313" key="3">
    <source>
        <dbReference type="EMBL" id="KOF71125.1"/>
    </source>
</evidence>
<organism evidence="3">
    <name type="scientific">Octopus bimaculoides</name>
    <name type="common">California two-spotted octopus</name>
    <dbReference type="NCBI Taxonomy" id="37653"/>
    <lineage>
        <taxon>Eukaryota</taxon>
        <taxon>Metazoa</taxon>
        <taxon>Spiralia</taxon>
        <taxon>Lophotrochozoa</taxon>
        <taxon>Mollusca</taxon>
        <taxon>Cephalopoda</taxon>
        <taxon>Coleoidea</taxon>
        <taxon>Octopodiformes</taxon>
        <taxon>Octopoda</taxon>
        <taxon>Incirrata</taxon>
        <taxon>Octopodidae</taxon>
        <taxon>Octopus</taxon>
    </lineage>
</organism>
<proteinExistence type="predicted"/>
<protein>
    <recommendedName>
        <fullName evidence="2">C2H2-type domain-containing protein</fullName>
    </recommendedName>
</protein>
<keyword evidence="1" id="KW-0479">Metal-binding</keyword>
<keyword evidence="1" id="KW-0863">Zinc-finger</keyword>
<evidence type="ECO:0000256" key="1">
    <source>
        <dbReference type="PROSITE-ProRule" id="PRU00042"/>
    </source>
</evidence>
<accession>A0A0L8G3J6</accession>
<dbReference type="PROSITE" id="PS00028">
    <property type="entry name" value="ZINC_FINGER_C2H2_1"/>
    <property type="match status" value="1"/>
</dbReference>
<feature type="non-terminal residue" evidence="3">
    <location>
        <position position="1"/>
    </location>
</feature>
<feature type="domain" description="C2H2-type" evidence="2">
    <location>
        <begin position="70"/>
        <end position="97"/>
    </location>
</feature>